<dbReference type="EMBL" id="CP036261">
    <property type="protein sequence ID" value="QDS89154.1"/>
    <property type="molecule type" value="Genomic_DNA"/>
</dbReference>
<dbReference type="Pfam" id="PF01966">
    <property type="entry name" value="HD"/>
    <property type="match status" value="1"/>
</dbReference>
<dbReference type="Pfam" id="PF19276">
    <property type="entry name" value="HD_assoc_2"/>
    <property type="match status" value="1"/>
</dbReference>
<dbReference type="InterPro" id="IPR050135">
    <property type="entry name" value="dGTPase-like"/>
</dbReference>
<dbReference type="Proteomes" id="UP000319557">
    <property type="component" value="Chromosome"/>
</dbReference>
<evidence type="ECO:0000313" key="3">
    <source>
        <dbReference type="Proteomes" id="UP000319557"/>
    </source>
</evidence>
<dbReference type="InterPro" id="IPR045509">
    <property type="entry name" value="HD_assoc_2"/>
</dbReference>
<name>A0A517M2Q6_9BACT</name>
<sequence length="447" mass="50346">MNRQEMLSQIPELLSFAASPRVVRIPPEMNVPMTDRAARLLDTPPLRRLSQVSQLGLVGLVYPGATHSRMEHSLGVYRNALMFLQRLVTTKRFAEVVDPRGAERFLLASLLHDVGHWPFCHPIEDMRLPGVPRHEQRARRIIGDAEIADRIRNDWQIEPDEVCDLLDGKDLSDENQALSSLLSGPIDVDKMDYLIRDSLHAGVPYGRNFDTGRLIGSLAIHPSRPRLAITDKGRTAAEMMVFSRYIMFSEVYWHPTVRSATAMLQRAIYQLHERLDMDSMCELTDAPWIERLLMASAGTDVQWLTQGLFGPKRRLFKEIGQFSVLDSPQIHASLAGRPYPWLVRCSESFARLASAATGRRVGPTHVLIDAPPQKLEVDINVDVVDEQGVVRTLGDVSPVAAVLARQQFDNFVKRVRIFVCPELRDSITPQQAREILEAAVEQTPDAT</sequence>
<dbReference type="InterPro" id="IPR003607">
    <property type="entry name" value="HD/PDEase_dom"/>
</dbReference>
<keyword evidence="3" id="KW-1185">Reference proteome</keyword>
<gene>
    <name evidence="2" type="ORF">EC9_33510</name>
</gene>
<dbReference type="AlphaFoldDB" id="A0A517M2Q6"/>
<organism evidence="2 3">
    <name type="scientific">Rosistilla ulvae</name>
    <dbReference type="NCBI Taxonomy" id="1930277"/>
    <lineage>
        <taxon>Bacteria</taxon>
        <taxon>Pseudomonadati</taxon>
        <taxon>Planctomycetota</taxon>
        <taxon>Planctomycetia</taxon>
        <taxon>Pirellulales</taxon>
        <taxon>Pirellulaceae</taxon>
        <taxon>Rosistilla</taxon>
    </lineage>
</organism>
<dbReference type="KEGG" id="ruv:EC9_33510"/>
<dbReference type="PANTHER" id="PTHR11373">
    <property type="entry name" value="DEOXYNUCLEOSIDE TRIPHOSPHATE TRIPHOSPHOHYDROLASE"/>
    <property type="match status" value="1"/>
</dbReference>
<dbReference type="GO" id="GO:0006203">
    <property type="term" value="P:dGTP catabolic process"/>
    <property type="evidence" value="ECO:0007669"/>
    <property type="project" value="TreeGrafter"/>
</dbReference>
<proteinExistence type="predicted"/>
<dbReference type="InterPro" id="IPR006674">
    <property type="entry name" value="HD_domain"/>
</dbReference>
<dbReference type="SMART" id="SM00471">
    <property type="entry name" value="HDc"/>
    <property type="match status" value="1"/>
</dbReference>
<dbReference type="RefSeq" id="WP_246105716.1">
    <property type="nucleotide sequence ID" value="NZ_CP036261.1"/>
</dbReference>
<dbReference type="PANTHER" id="PTHR11373:SF4">
    <property type="entry name" value="DEOXYNUCLEOSIDE TRIPHOSPHATE TRIPHOSPHOHYDROLASE SAMHD1"/>
    <property type="match status" value="1"/>
</dbReference>
<evidence type="ECO:0000259" key="1">
    <source>
        <dbReference type="SMART" id="SM00471"/>
    </source>
</evidence>
<evidence type="ECO:0000313" key="2">
    <source>
        <dbReference type="EMBL" id="QDS89154.1"/>
    </source>
</evidence>
<accession>A0A517M2Q6</accession>
<dbReference type="GO" id="GO:0008832">
    <property type="term" value="F:dGTPase activity"/>
    <property type="evidence" value="ECO:0007669"/>
    <property type="project" value="TreeGrafter"/>
</dbReference>
<feature type="domain" description="HD/PDEase" evidence="1">
    <location>
        <begin position="65"/>
        <end position="203"/>
    </location>
</feature>
<dbReference type="CDD" id="cd00077">
    <property type="entry name" value="HDc"/>
    <property type="match status" value="1"/>
</dbReference>
<protein>
    <recommendedName>
        <fullName evidence="1">HD/PDEase domain-containing protein</fullName>
    </recommendedName>
</protein>
<dbReference type="SUPFAM" id="SSF109604">
    <property type="entry name" value="HD-domain/PDEase-like"/>
    <property type="match status" value="1"/>
</dbReference>
<reference evidence="2 3" key="1">
    <citation type="submission" date="2019-02" db="EMBL/GenBank/DDBJ databases">
        <title>Deep-cultivation of Planctomycetes and their phenomic and genomic characterization uncovers novel biology.</title>
        <authorList>
            <person name="Wiegand S."/>
            <person name="Jogler M."/>
            <person name="Boedeker C."/>
            <person name="Pinto D."/>
            <person name="Vollmers J."/>
            <person name="Rivas-Marin E."/>
            <person name="Kohn T."/>
            <person name="Peeters S.H."/>
            <person name="Heuer A."/>
            <person name="Rast P."/>
            <person name="Oberbeckmann S."/>
            <person name="Bunk B."/>
            <person name="Jeske O."/>
            <person name="Meyerdierks A."/>
            <person name="Storesund J.E."/>
            <person name="Kallscheuer N."/>
            <person name="Luecker S."/>
            <person name="Lage O.M."/>
            <person name="Pohl T."/>
            <person name="Merkel B.J."/>
            <person name="Hornburger P."/>
            <person name="Mueller R.-W."/>
            <person name="Bruemmer F."/>
            <person name="Labrenz M."/>
            <person name="Spormann A.M."/>
            <person name="Op den Camp H."/>
            <person name="Overmann J."/>
            <person name="Amann R."/>
            <person name="Jetten M.S.M."/>
            <person name="Mascher T."/>
            <person name="Medema M.H."/>
            <person name="Devos D.P."/>
            <person name="Kaster A.-K."/>
            <person name="Ovreas L."/>
            <person name="Rohde M."/>
            <person name="Galperin M.Y."/>
            <person name="Jogler C."/>
        </authorList>
    </citation>
    <scope>NUCLEOTIDE SEQUENCE [LARGE SCALE GENOMIC DNA]</scope>
    <source>
        <strain evidence="2 3">EC9</strain>
    </source>
</reference>
<dbReference type="Gene3D" id="1.10.3210.10">
    <property type="entry name" value="Hypothetical protein af1432"/>
    <property type="match status" value="1"/>
</dbReference>